<dbReference type="Proteomes" id="UP000283063">
    <property type="component" value="Chromosome"/>
</dbReference>
<evidence type="ECO:0000256" key="5">
    <source>
        <dbReference type="ARBA" id="ARBA00022475"/>
    </source>
</evidence>
<evidence type="ECO:0000256" key="3">
    <source>
        <dbReference type="ARBA" id="ARBA00009337"/>
    </source>
</evidence>
<proteinExistence type="inferred from homology"/>
<accession>A0A3T0N162</accession>
<evidence type="ECO:0000256" key="11">
    <source>
        <dbReference type="ARBA" id="ARBA00023136"/>
    </source>
</evidence>
<feature type="transmembrane region" description="Helical" evidence="12">
    <location>
        <begin position="43"/>
        <end position="64"/>
    </location>
</feature>
<evidence type="ECO:0000256" key="10">
    <source>
        <dbReference type="ARBA" id="ARBA00022989"/>
    </source>
</evidence>
<dbReference type="Pfam" id="PF13632">
    <property type="entry name" value="Glyco_trans_2_3"/>
    <property type="match status" value="1"/>
</dbReference>
<evidence type="ECO:0000313" key="14">
    <source>
        <dbReference type="EMBL" id="AZV77764.1"/>
    </source>
</evidence>
<sequence length="629" mass="69326">MSRPVLLPPEHPLAMPAQDFSTDFQDHNAPIQQPPQSVALWRILAFSPAMAGTALLTWVMQGWFADGGFSGLEMVLLTLIAFNFFWICFTVSTVLLGLYSLSRRPSLRRLAPARKMSVALLIPVYNEVPWYVLGNAQTMLEDLRKRGGVHDYSMFILSDTRDDAIAEQELISVRALHAMMPPGVNLYYRRREQNTDRKVGNIADWVSRWGGGFEAMLVLDADSLMTGRAIARLANALSRDPGAGLIQSYPQLIGAQSVFGRMQQFANGVHGAALAEGLSRWVGHEGNYWGHNAILRTRAFAASAGLPHLRSPLGRRLGGRDKLIMSHDFVEAGLLARAGWSVRFLPRIQGSYEETPPTLIDHIQRDRRWCQGNLQHLNLLRAKGFRAVSRFHLLHGAIGYLMAPIWFALLVIWALIGRGEEASVLTYFSESNPLMPSWPDMSEPRHVLVILLIYAMLLAPKLLAIAALPLTGARFSDYGGAARFALSFASEILLAILYAPILMVQQMIAVIRTALGLQRGWAPQARDGGSYSWTTLVVSHALETLSGIALWAGILTGMVSLWLLPIAVSLILAVPLSALSGLPVVHQINAWMGTREVFAELPITHSVRTSRARLKHILDGGSPSHNAAE</sequence>
<evidence type="ECO:0000256" key="6">
    <source>
        <dbReference type="ARBA" id="ARBA00022519"/>
    </source>
</evidence>
<evidence type="ECO:0000256" key="7">
    <source>
        <dbReference type="ARBA" id="ARBA00022676"/>
    </source>
</evidence>
<dbReference type="SUPFAM" id="SSF53448">
    <property type="entry name" value="Nucleotide-diphospho-sugar transferases"/>
    <property type="match status" value="1"/>
</dbReference>
<gene>
    <name evidence="14" type="primary">mdoH</name>
    <name evidence="14" type="ORF">EBB79_07565</name>
</gene>
<dbReference type="InterPro" id="IPR029044">
    <property type="entry name" value="Nucleotide-diphossugar_trans"/>
</dbReference>
<evidence type="ECO:0000259" key="13">
    <source>
        <dbReference type="Pfam" id="PF13632"/>
    </source>
</evidence>
<feature type="transmembrane region" description="Helical" evidence="12">
    <location>
        <begin position="531"/>
        <end position="554"/>
    </location>
</feature>
<evidence type="ECO:0000256" key="9">
    <source>
        <dbReference type="ARBA" id="ARBA00022692"/>
    </source>
</evidence>
<keyword evidence="15" id="KW-1185">Reference proteome</keyword>
<keyword evidence="7" id="KW-0328">Glycosyltransferase</keyword>
<dbReference type="Gene3D" id="3.90.550.10">
    <property type="entry name" value="Spore Coat Polysaccharide Biosynthesis Protein SpsA, Chain A"/>
    <property type="match status" value="1"/>
</dbReference>
<evidence type="ECO:0000256" key="1">
    <source>
        <dbReference type="ARBA" id="ARBA00004429"/>
    </source>
</evidence>
<feature type="transmembrane region" description="Helical" evidence="12">
    <location>
        <begin position="561"/>
        <end position="582"/>
    </location>
</feature>
<comment type="pathway">
    <text evidence="2">Glycan metabolism; osmoregulated periplasmic glucan (OPG) biosynthesis.</text>
</comment>
<reference evidence="14 15" key="1">
    <citation type="submission" date="2018-10" db="EMBL/GenBank/DDBJ databases">
        <title>Parasedimentitalea marina sp. nov., a psychrophilic bacterium isolated from deep seawater of the New Britain Trench.</title>
        <authorList>
            <person name="Cao J."/>
        </authorList>
    </citation>
    <scope>NUCLEOTIDE SEQUENCE [LARGE SCALE GENOMIC DNA]</scope>
    <source>
        <strain evidence="14 15">W43</strain>
    </source>
</reference>
<feature type="transmembrane region" description="Helical" evidence="12">
    <location>
        <begin position="393"/>
        <end position="416"/>
    </location>
</feature>
<evidence type="ECO:0000313" key="15">
    <source>
        <dbReference type="Proteomes" id="UP000283063"/>
    </source>
</evidence>
<dbReference type="NCBIfam" id="NF003958">
    <property type="entry name" value="PRK05454.2-1"/>
    <property type="match status" value="1"/>
</dbReference>
<keyword evidence="8 14" id="KW-0808">Transferase</keyword>
<dbReference type="InterPro" id="IPR050321">
    <property type="entry name" value="Glycosyltr_2/OpgH_subfam"/>
</dbReference>
<keyword evidence="11 12" id="KW-0472">Membrane</keyword>
<feature type="domain" description="Glycosyltransferase 2-like" evidence="13">
    <location>
        <begin position="217"/>
        <end position="446"/>
    </location>
</feature>
<dbReference type="KEGG" id="sedi:EBB79_07565"/>
<comment type="similarity">
    <text evidence="3">Belongs to the glycosyltransferase 2 family. OpgH subfamily.</text>
</comment>
<dbReference type="AlphaFoldDB" id="A0A3T0N162"/>
<dbReference type="OrthoDB" id="9775281at2"/>
<feature type="transmembrane region" description="Helical" evidence="12">
    <location>
        <begin position="447"/>
        <end position="471"/>
    </location>
</feature>
<dbReference type="GO" id="GO:0005886">
    <property type="term" value="C:plasma membrane"/>
    <property type="evidence" value="ECO:0007669"/>
    <property type="project" value="UniProtKB-SubCell"/>
</dbReference>
<dbReference type="NCBIfam" id="NF003962">
    <property type="entry name" value="PRK05454.2-5"/>
    <property type="match status" value="1"/>
</dbReference>
<organism evidence="14 15">
    <name type="scientific">Parasedimentitalea marina</name>
    <dbReference type="NCBI Taxonomy" id="2483033"/>
    <lineage>
        <taxon>Bacteria</taxon>
        <taxon>Pseudomonadati</taxon>
        <taxon>Pseudomonadota</taxon>
        <taxon>Alphaproteobacteria</taxon>
        <taxon>Rhodobacterales</taxon>
        <taxon>Paracoccaceae</taxon>
        <taxon>Parasedimentitalea</taxon>
    </lineage>
</organism>
<dbReference type="EMBL" id="CP033219">
    <property type="protein sequence ID" value="AZV77764.1"/>
    <property type="molecule type" value="Genomic_DNA"/>
</dbReference>
<dbReference type="PANTHER" id="PTHR43867:SF5">
    <property type="entry name" value="GLUCANS BIOSYNTHESIS GLUCOSYLTRANSFERASE H"/>
    <property type="match status" value="1"/>
</dbReference>
<name>A0A3T0N162_9RHOB</name>
<keyword evidence="5" id="KW-1003">Cell membrane</keyword>
<dbReference type="PANTHER" id="PTHR43867">
    <property type="entry name" value="CELLULOSE SYNTHASE CATALYTIC SUBUNIT A [UDP-FORMING]"/>
    <property type="match status" value="1"/>
</dbReference>
<dbReference type="RefSeq" id="WP_127748322.1">
    <property type="nucleotide sequence ID" value="NZ_CP033219.1"/>
</dbReference>
<evidence type="ECO:0000256" key="2">
    <source>
        <dbReference type="ARBA" id="ARBA00005001"/>
    </source>
</evidence>
<keyword evidence="6" id="KW-0997">Cell inner membrane</keyword>
<protein>
    <recommendedName>
        <fullName evidence="4">Glucans biosynthesis glucosyltransferase H</fullName>
    </recommendedName>
</protein>
<evidence type="ECO:0000256" key="4">
    <source>
        <dbReference type="ARBA" id="ARBA00020585"/>
    </source>
</evidence>
<evidence type="ECO:0000256" key="8">
    <source>
        <dbReference type="ARBA" id="ARBA00022679"/>
    </source>
</evidence>
<comment type="subcellular location">
    <subcellularLocation>
        <location evidence="1">Cell inner membrane</location>
        <topology evidence="1">Multi-pass membrane protein</topology>
    </subcellularLocation>
</comment>
<evidence type="ECO:0000256" key="12">
    <source>
        <dbReference type="SAM" id="Phobius"/>
    </source>
</evidence>
<keyword evidence="10 12" id="KW-1133">Transmembrane helix</keyword>
<dbReference type="InterPro" id="IPR001173">
    <property type="entry name" value="Glyco_trans_2-like"/>
</dbReference>
<feature type="transmembrane region" description="Helical" evidence="12">
    <location>
        <begin position="76"/>
        <end position="99"/>
    </location>
</feature>
<keyword evidence="9 12" id="KW-0812">Transmembrane</keyword>
<dbReference type="GO" id="GO:0016758">
    <property type="term" value="F:hexosyltransferase activity"/>
    <property type="evidence" value="ECO:0007669"/>
    <property type="project" value="TreeGrafter"/>
</dbReference>